<dbReference type="OMA" id="EGLWHLD"/>
<comment type="caution">
    <text evidence="4">The sequence shown here is derived from an EMBL/GenBank/DDBJ whole genome shotgun (WGS) entry which is preliminary data.</text>
</comment>
<evidence type="ECO:0000256" key="1">
    <source>
        <dbReference type="ARBA" id="ARBA00004123"/>
    </source>
</evidence>
<dbReference type="OrthoDB" id="20729at2759"/>
<dbReference type="GO" id="GO:0005634">
    <property type="term" value="C:nucleus"/>
    <property type="evidence" value="ECO:0007669"/>
    <property type="project" value="UniProtKB-SubCell"/>
</dbReference>
<protein>
    <recommendedName>
        <fullName evidence="3">ELYS-like domain-containing protein</fullName>
    </recommendedName>
</protein>
<proteinExistence type="predicted"/>
<reference evidence="5" key="1">
    <citation type="journal article" date="2017" name="Nat. Microbiol.">
        <title>Global analysis of biosynthetic gene clusters reveals vast potential of secondary metabolite production in Penicillium species.</title>
        <authorList>
            <person name="Nielsen J.C."/>
            <person name="Grijseels S."/>
            <person name="Prigent S."/>
            <person name="Ji B."/>
            <person name="Dainat J."/>
            <person name="Nielsen K.F."/>
            <person name="Frisvad J.C."/>
            <person name="Workman M."/>
            <person name="Nielsen J."/>
        </authorList>
    </citation>
    <scope>NUCLEOTIDE SEQUENCE [LARGE SCALE GENOMIC DNA]</scope>
    <source>
        <strain evidence="5">IBT 11843</strain>
    </source>
</reference>
<keyword evidence="5" id="KW-1185">Reference proteome</keyword>
<accession>A0A1V6PIB8</accession>
<evidence type="ECO:0000313" key="5">
    <source>
        <dbReference type="Proteomes" id="UP000191522"/>
    </source>
</evidence>
<dbReference type="Proteomes" id="UP000191522">
    <property type="component" value="Unassembled WGS sequence"/>
</dbReference>
<gene>
    <name evidence="4" type="ORF">PENDEC_c003G01377</name>
</gene>
<evidence type="ECO:0000313" key="4">
    <source>
        <dbReference type="EMBL" id="OQD76795.1"/>
    </source>
</evidence>
<dbReference type="Pfam" id="PF13934">
    <property type="entry name" value="ELYS"/>
    <property type="match status" value="1"/>
</dbReference>
<sequence length="313" mass="36167">MALWEDFDHIFSFNKKYHYDARVVDQIVNNRKALENCLFVDRLLGLLGINGVTKVYPPKTNGDLRSLFNHIISSELDIHHKQSLIYYILKDCRTAPDAADQFAQICHLPQKYQLFIDGLWNMDRLEFRRALDYLADPSLIPTFPDEILYALTLSHLPKHDDSLAIAYYLTAAPPLATEKVQRAFFEVMCRSNVTEAFYFTRKYDEYHRRSFFEQLIEFVHKTGAGQTRSKRAMELVGLPLDEYEEGWFEEALLQGNASSLPGAKDTVMMRRLATRQLDGLGAELESLGGKKVDGLNWDDLRESMQHTQTVYPE</sequence>
<feature type="domain" description="ELYS-like" evidence="3">
    <location>
        <begin position="37"/>
        <end position="254"/>
    </location>
</feature>
<evidence type="ECO:0000259" key="3">
    <source>
        <dbReference type="Pfam" id="PF13934"/>
    </source>
</evidence>
<dbReference type="EMBL" id="MDYL01000003">
    <property type="protein sequence ID" value="OQD76795.1"/>
    <property type="molecule type" value="Genomic_DNA"/>
</dbReference>
<comment type="subcellular location">
    <subcellularLocation>
        <location evidence="1">Nucleus</location>
    </subcellularLocation>
</comment>
<organism evidence="4 5">
    <name type="scientific">Penicillium decumbens</name>
    <dbReference type="NCBI Taxonomy" id="69771"/>
    <lineage>
        <taxon>Eukaryota</taxon>
        <taxon>Fungi</taxon>
        <taxon>Dikarya</taxon>
        <taxon>Ascomycota</taxon>
        <taxon>Pezizomycotina</taxon>
        <taxon>Eurotiomycetes</taxon>
        <taxon>Eurotiomycetidae</taxon>
        <taxon>Eurotiales</taxon>
        <taxon>Aspergillaceae</taxon>
        <taxon>Penicillium</taxon>
    </lineage>
</organism>
<evidence type="ECO:0000256" key="2">
    <source>
        <dbReference type="ARBA" id="ARBA00023242"/>
    </source>
</evidence>
<dbReference type="STRING" id="69771.A0A1V6PIB8"/>
<name>A0A1V6PIB8_PENDC</name>
<dbReference type="AlphaFoldDB" id="A0A1V6PIB8"/>
<keyword evidence="2" id="KW-0539">Nucleus</keyword>
<dbReference type="InterPro" id="IPR025151">
    <property type="entry name" value="ELYS_dom"/>
</dbReference>